<evidence type="ECO:0000259" key="2">
    <source>
        <dbReference type="Pfam" id="PF07171"/>
    </source>
</evidence>
<keyword evidence="1" id="KW-0482">Metalloprotease</keyword>
<comment type="caution">
    <text evidence="4">The sequence shown here is derived from an EMBL/GenBank/DDBJ whole genome shotgun (WGS) entry which is preliminary data.</text>
</comment>
<sequence length="490" mass="52596">MKIFVAGLLTETNSFVNLPTSIETFRQGHVRPGQGHTAAPIAGAELMWVSQRRAAAGEFQLVEGSCFRATPAGPTSRQAYEELRDEILSQLSAALPVDAVLLGLHGGMIAFGYPDTEGDLIERVRRLVGDKCVIGVEFDPHCLVTEKRLAHSDVIVLYKEYPHTDIVEQANRLIDIVSGIVQRGWRPVASLYDCRQIDSYPTSAPAMRAFVDRIKSIEAERADEVLSISVVHGFVYGDSPDLSTRILVYTNDAKALGDELATTLGNELVGMRGQTAPPLLSIDAAIDAGLSSSAFPVVIADPTDNAGGGAPSDNTEVLARLIARQLDNVAFGPVWDPVTVQLCLDAGIGATMPLRVGGKVAPTSGTPVDCVAEVIGLKRGAWQLFGNSRVECGDAAAIRIGGVEIALTTGRTQAFSLEAFTQVGIDPLSKQMVFVKSVNHFYAHFGPIAAKVLFVDGTGPLRRDYSAMRYQHVRRPIWPIDAQATPALLV</sequence>
<dbReference type="RefSeq" id="WP_230512075.1">
    <property type="nucleotide sequence ID" value="NZ_JAJITD010000013.1"/>
</dbReference>
<accession>A0ABS8K0P5</accession>
<dbReference type="Pfam" id="PF07171">
    <property type="entry name" value="MlrC_C"/>
    <property type="match status" value="1"/>
</dbReference>
<reference evidence="4 5" key="1">
    <citation type="submission" date="2021-11" db="EMBL/GenBank/DDBJ databases">
        <authorList>
            <person name="Oh E.-T."/>
            <person name="Kim S.-B."/>
        </authorList>
    </citation>
    <scope>NUCLEOTIDE SEQUENCE [LARGE SCALE GENOMIC DNA]</scope>
    <source>
        <strain evidence="4 5">MMS20-SJTR3</strain>
    </source>
</reference>
<dbReference type="Pfam" id="PF07364">
    <property type="entry name" value="DUF1485"/>
    <property type="match status" value="1"/>
</dbReference>
<dbReference type="InterPro" id="IPR009197">
    <property type="entry name" value="MlrC"/>
</dbReference>
<comment type="similarity">
    <text evidence="1">Belongs to the peptidase M81 family.</text>
</comment>
<keyword evidence="5" id="KW-1185">Reference proteome</keyword>
<dbReference type="InterPro" id="IPR015995">
    <property type="entry name" value="MlrC_N"/>
</dbReference>
<dbReference type="Proteomes" id="UP001431019">
    <property type="component" value="Unassembled WGS sequence"/>
</dbReference>
<dbReference type="InterPro" id="IPR010799">
    <property type="entry name" value="MlrC_C"/>
</dbReference>
<keyword evidence="1" id="KW-0645">Protease</keyword>
<comment type="function">
    <text evidence="1">Involved in peptidolytic degradation of cyclic heptapeptide hepatotoxin microcystin (MC).</text>
</comment>
<dbReference type="EMBL" id="JAJITD010000013">
    <property type="protein sequence ID" value="MCC8395717.1"/>
    <property type="molecule type" value="Genomic_DNA"/>
</dbReference>
<evidence type="ECO:0000256" key="1">
    <source>
        <dbReference type="PIRNR" id="PIRNR012702"/>
    </source>
</evidence>
<proteinExistence type="inferred from homology"/>
<feature type="domain" description="Microcystin LR degradation protein MlrC N-terminal" evidence="3">
    <location>
        <begin position="2"/>
        <end position="288"/>
    </location>
</feature>
<keyword evidence="1" id="KW-0479">Metal-binding</keyword>
<evidence type="ECO:0000313" key="5">
    <source>
        <dbReference type="Proteomes" id="UP001431019"/>
    </source>
</evidence>
<name>A0ABS8K0P5_9BURK</name>
<evidence type="ECO:0000313" key="4">
    <source>
        <dbReference type="EMBL" id="MCC8395717.1"/>
    </source>
</evidence>
<comment type="cofactor">
    <cofactor evidence="1">
        <name>Zn(2+)</name>
        <dbReference type="ChEBI" id="CHEBI:29105"/>
    </cofactor>
    <text evidence="1">Binds 1 zinc ion per subunit.</text>
</comment>
<evidence type="ECO:0000259" key="3">
    <source>
        <dbReference type="Pfam" id="PF07364"/>
    </source>
</evidence>
<gene>
    <name evidence="4" type="ORF">LJ656_24340</name>
</gene>
<protein>
    <recommendedName>
        <fullName evidence="1">Microcystinase C</fullName>
        <shortName evidence="1">MlrC</shortName>
    </recommendedName>
</protein>
<keyword evidence="1" id="KW-0378">Hydrolase</keyword>
<feature type="domain" description="Microcystin LR degradation protein MlrC C-terminal" evidence="2">
    <location>
        <begin position="299"/>
        <end position="472"/>
    </location>
</feature>
<dbReference type="PIRSF" id="PIRSF012702">
    <property type="entry name" value="UCP012702"/>
    <property type="match status" value="1"/>
</dbReference>
<organism evidence="4 5">
    <name type="scientific">Paraburkholderia sejongensis</name>
    <dbReference type="NCBI Taxonomy" id="2886946"/>
    <lineage>
        <taxon>Bacteria</taxon>
        <taxon>Pseudomonadati</taxon>
        <taxon>Pseudomonadota</taxon>
        <taxon>Betaproteobacteria</taxon>
        <taxon>Burkholderiales</taxon>
        <taxon>Burkholderiaceae</taxon>
        <taxon>Paraburkholderia</taxon>
    </lineage>
</organism>